<dbReference type="EMBL" id="BAABDM010000009">
    <property type="protein sequence ID" value="GAA4103980.1"/>
    <property type="molecule type" value="Genomic_DNA"/>
</dbReference>
<dbReference type="PANTHER" id="PTHR43682:SF1">
    <property type="entry name" value="LACTATE UTILIZATION PROTEIN C"/>
    <property type="match status" value="1"/>
</dbReference>
<keyword evidence="3" id="KW-1185">Reference proteome</keyword>
<name>A0ABP7X3N4_9GAMM</name>
<dbReference type="Pfam" id="PF02589">
    <property type="entry name" value="LUD_dom"/>
    <property type="match status" value="1"/>
</dbReference>
<dbReference type="InterPro" id="IPR003741">
    <property type="entry name" value="LUD_dom"/>
</dbReference>
<evidence type="ECO:0000313" key="2">
    <source>
        <dbReference type="EMBL" id="GAA4103980.1"/>
    </source>
</evidence>
<dbReference type="InterPro" id="IPR037171">
    <property type="entry name" value="NagB/RpiA_transferase-like"/>
</dbReference>
<proteinExistence type="predicted"/>
<accession>A0ABP7X3N4</accession>
<gene>
    <name evidence="2" type="ORF">GCM10022414_32660</name>
</gene>
<organism evidence="2 3">
    <name type="scientific">Zhongshania borealis</name>
    <dbReference type="NCBI Taxonomy" id="889488"/>
    <lineage>
        <taxon>Bacteria</taxon>
        <taxon>Pseudomonadati</taxon>
        <taxon>Pseudomonadota</taxon>
        <taxon>Gammaproteobacteria</taxon>
        <taxon>Cellvibrionales</taxon>
        <taxon>Spongiibacteraceae</taxon>
        <taxon>Zhongshania</taxon>
    </lineage>
</organism>
<comment type="caution">
    <text evidence="2">The sequence shown here is derived from an EMBL/GenBank/DDBJ whole genome shotgun (WGS) entry which is preliminary data.</text>
</comment>
<reference evidence="3" key="1">
    <citation type="journal article" date="2019" name="Int. J. Syst. Evol. Microbiol.">
        <title>The Global Catalogue of Microorganisms (GCM) 10K type strain sequencing project: providing services to taxonomists for standard genome sequencing and annotation.</title>
        <authorList>
            <consortium name="The Broad Institute Genomics Platform"/>
            <consortium name="The Broad Institute Genome Sequencing Center for Infectious Disease"/>
            <person name="Wu L."/>
            <person name="Ma J."/>
        </authorList>
    </citation>
    <scope>NUCLEOTIDE SEQUENCE [LARGE SCALE GENOMIC DNA]</scope>
    <source>
        <strain evidence="3">JCM 17304</strain>
    </source>
</reference>
<dbReference type="InterPro" id="IPR024185">
    <property type="entry name" value="FTHF_cligase-like_sf"/>
</dbReference>
<dbReference type="Gene3D" id="3.40.50.10420">
    <property type="entry name" value="NagB/RpiA/CoA transferase-like"/>
    <property type="match status" value="1"/>
</dbReference>
<dbReference type="PANTHER" id="PTHR43682">
    <property type="entry name" value="LACTATE UTILIZATION PROTEIN C"/>
    <property type="match status" value="1"/>
</dbReference>
<dbReference type="Proteomes" id="UP001500392">
    <property type="component" value="Unassembled WGS sequence"/>
</dbReference>
<dbReference type="RefSeq" id="WP_344938103.1">
    <property type="nucleotide sequence ID" value="NZ_BAABDM010000009.1"/>
</dbReference>
<dbReference type="SUPFAM" id="SSF100950">
    <property type="entry name" value="NagB/RpiA/CoA transferase-like"/>
    <property type="match status" value="1"/>
</dbReference>
<evidence type="ECO:0000259" key="1">
    <source>
        <dbReference type="Pfam" id="PF02589"/>
    </source>
</evidence>
<sequence length="216" mass="22959">MSSAREKIFQSIRRNKRPISSNPSPAEAIAAARANTIPARAKLIGSEMQALFERKLLGAAASFTQLGSPAEIPGAVLQYLADKGLRGECYLNGDVAEHNWGGAPDLITHTGTEGVDSVVCVTEAFRGIAETGSLVLLSAPGASSASHFLPEVLIVILRREEVLATQEAVWADLRKHPNGTPRTINLVTGPSRTGDIEQKIVLGAHGPRYLHVLLLG</sequence>
<feature type="domain" description="LUD" evidence="1">
    <location>
        <begin position="114"/>
        <end position="215"/>
    </location>
</feature>
<protein>
    <submittedName>
        <fullName evidence="2">Lactate utilization protein</fullName>
    </submittedName>
</protein>
<evidence type="ECO:0000313" key="3">
    <source>
        <dbReference type="Proteomes" id="UP001500392"/>
    </source>
</evidence>